<accession>A0A9Q3FC06</accession>
<dbReference type="AlphaFoldDB" id="A0A9Q3FC06"/>
<dbReference type="EMBL" id="AVOT02039161">
    <property type="protein sequence ID" value="MBW0534152.1"/>
    <property type="molecule type" value="Genomic_DNA"/>
</dbReference>
<dbReference type="Proteomes" id="UP000765509">
    <property type="component" value="Unassembled WGS sequence"/>
</dbReference>
<name>A0A9Q3FC06_9BASI</name>
<evidence type="ECO:0000256" key="1">
    <source>
        <dbReference type="SAM" id="MobiDB-lite"/>
    </source>
</evidence>
<feature type="region of interest" description="Disordered" evidence="1">
    <location>
        <begin position="1"/>
        <end position="70"/>
    </location>
</feature>
<comment type="caution">
    <text evidence="2">The sequence shown here is derived from an EMBL/GenBank/DDBJ whole genome shotgun (WGS) entry which is preliminary data.</text>
</comment>
<proteinExistence type="predicted"/>
<reference evidence="2" key="1">
    <citation type="submission" date="2021-03" db="EMBL/GenBank/DDBJ databases">
        <title>Draft genome sequence of rust myrtle Austropuccinia psidii MF-1, a brazilian biotype.</title>
        <authorList>
            <person name="Quecine M.C."/>
            <person name="Pachon D.M.R."/>
            <person name="Bonatelli M.L."/>
            <person name="Correr F.H."/>
            <person name="Franceschini L.M."/>
            <person name="Leite T.F."/>
            <person name="Margarido G.R.A."/>
            <person name="Almeida C.A."/>
            <person name="Ferrarezi J.A."/>
            <person name="Labate C.A."/>
        </authorList>
    </citation>
    <scope>NUCLEOTIDE SEQUENCE</scope>
    <source>
        <strain evidence="2">MF-1</strain>
    </source>
</reference>
<evidence type="ECO:0000313" key="2">
    <source>
        <dbReference type="EMBL" id="MBW0534152.1"/>
    </source>
</evidence>
<organism evidence="2 3">
    <name type="scientific">Austropuccinia psidii MF-1</name>
    <dbReference type="NCBI Taxonomy" id="1389203"/>
    <lineage>
        <taxon>Eukaryota</taxon>
        <taxon>Fungi</taxon>
        <taxon>Dikarya</taxon>
        <taxon>Basidiomycota</taxon>
        <taxon>Pucciniomycotina</taxon>
        <taxon>Pucciniomycetes</taxon>
        <taxon>Pucciniales</taxon>
        <taxon>Sphaerophragmiaceae</taxon>
        <taxon>Austropuccinia</taxon>
    </lineage>
</organism>
<sequence length="244" mass="27279">MVSSHELGIEVEGLSHESNPDPPVLQESQPQSTHKPNFKSYEKENTVEPCEPTEDAGQDDAQKNQNDSKIPDYVCQKIGVEVGESLPEGSQVVIGGPEKGLGKRPNINATKTTNKKCCKFEAAKDLWYQGDDMSNVEVDHIDNEPLYTESPPIINETIHDEPPPASPTNIKTFQERETIKHDTMGQDMTDIMPDPEPEVSSSTNFQGILLSRIEEFGEILNYHSNITQQSWQRGLDNINSIYKN</sequence>
<feature type="compositionally biased region" description="Polar residues" evidence="1">
    <location>
        <begin position="26"/>
        <end position="35"/>
    </location>
</feature>
<protein>
    <submittedName>
        <fullName evidence="2">Uncharacterized protein</fullName>
    </submittedName>
</protein>
<evidence type="ECO:0000313" key="3">
    <source>
        <dbReference type="Proteomes" id="UP000765509"/>
    </source>
</evidence>
<gene>
    <name evidence="2" type="ORF">O181_073867</name>
</gene>
<keyword evidence="3" id="KW-1185">Reference proteome</keyword>